<name>A0A381TBZ6_9ZZZZ</name>
<dbReference type="AlphaFoldDB" id="A0A381TBZ6"/>
<feature type="transmembrane region" description="Helical" evidence="1">
    <location>
        <begin position="6"/>
        <end position="24"/>
    </location>
</feature>
<sequence>MFELIMYLSDVIYPVLMWLYMEFGRFECLGVSMQQILEWSGMWIVAVGFVIAVLGLLVLIVTDDFFFYMAGWVVVVIGGLILFWSVLRDRLRARKTDDLDDVGFN</sequence>
<dbReference type="EMBL" id="UINC01004351">
    <property type="protein sequence ID" value="SVA13682.1"/>
    <property type="molecule type" value="Genomic_DNA"/>
</dbReference>
<evidence type="ECO:0000256" key="1">
    <source>
        <dbReference type="SAM" id="Phobius"/>
    </source>
</evidence>
<feature type="transmembrane region" description="Helical" evidence="1">
    <location>
        <begin position="36"/>
        <end position="60"/>
    </location>
</feature>
<evidence type="ECO:0000313" key="2">
    <source>
        <dbReference type="EMBL" id="SVA13682.1"/>
    </source>
</evidence>
<gene>
    <name evidence="2" type="ORF">METZ01_LOCUS66536</name>
</gene>
<reference evidence="2" key="1">
    <citation type="submission" date="2018-05" db="EMBL/GenBank/DDBJ databases">
        <authorList>
            <person name="Lanie J.A."/>
            <person name="Ng W.-L."/>
            <person name="Kazmierczak K.M."/>
            <person name="Andrzejewski T.M."/>
            <person name="Davidsen T.M."/>
            <person name="Wayne K.J."/>
            <person name="Tettelin H."/>
            <person name="Glass J.I."/>
            <person name="Rusch D."/>
            <person name="Podicherti R."/>
            <person name="Tsui H.-C.T."/>
            <person name="Winkler M.E."/>
        </authorList>
    </citation>
    <scope>NUCLEOTIDE SEQUENCE</scope>
</reference>
<feature type="transmembrane region" description="Helical" evidence="1">
    <location>
        <begin position="66"/>
        <end position="87"/>
    </location>
</feature>
<accession>A0A381TBZ6</accession>
<organism evidence="2">
    <name type="scientific">marine metagenome</name>
    <dbReference type="NCBI Taxonomy" id="408172"/>
    <lineage>
        <taxon>unclassified sequences</taxon>
        <taxon>metagenomes</taxon>
        <taxon>ecological metagenomes</taxon>
    </lineage>
</organism>
<keyword evidence="1" id="KW-1133">Transmembrane helix</keyword>
<proteinExistence type="predicted"/>
<keyword evidence="1" id="KW-0472">Membrane</keyword>
<protein>
    <submittedName>
        <fullName evidence="2">Uncharacterized protein</fullName>
    </submittedName>
</protein>
<keyword evidence="1" id="KW-0812">Transmembrane</keyword>